<reference evidence="2 3" key="1">
    <citation type="journal article" date="2015" name="Genome Announc.">
        <title>Expanding the biotechnology potential of lactobacilli through comparative genomics of 213 strains and associated genera.</title>
        <authorList>
            <person name="Sun Z."/>
            <person name="Harris H.M."/>
            <person name="McCann A."/>
            <person name="Guo C."/>
            <person name="Argimon S."/>
            <person name="Zhang W."/>
            <person name="Yang X."/>
            <person name="Jeffery I.B."/>
            <person name="Cooney J.C."/>
            <person name="Kagawa T.F."/>
            <person name="Liu W."/>
            <person name="Song Y."/>
            <person name="Salvetti E."/>
            <person name="Wrobel A."/>
            <person name="Rasinkangas P."/>
            <person name="Parkhill J."/>
            <person name="Rea M.C."/>
            <person name="O'Sullivan O."/>
            <person name="Ritari J."/>
            <person name="Douillard F.P."/>
            <person name="Paul Ross R."/>
            <person name="Yang R."/>
            <person name="Briner A.E."/>
            <person name="Felis G.E."/>
            <person name="de Vos W.M."/>
            <person name="Barrangou R."/>
            <person name="Klaenhammer T.R."/>
            <person name="Caufield P.W."/>
            <person name="Cui Y."/>
            <person name="Zhang H."/>
            <person name="O'Toole P.W."/>
        </authorList>
    </citation>
    <scope>NUCLEOTIDE SEQUENCE [LARGE SCALE GENOMIC DNA]</scope>
    <source>
        <strain evidence="2 3">DSM 21115</strain>
    </source>
</reference>
<evidence type="ECO:0000256" key="1">
    <source>
        <dbReference type="SAM" id="Phobius"/>
    </source>
</evidence>
<protein>
    <submittedName>
        <fullName evidence="2">Uncharacterized protein</fullName>
    </submittedName>
</protein>
<dbReference type="Proteomes" id="UP000050920">
    <property type="component" value="Unassembled WGS sequence"/>
</dbReference>
<keyword evidence="1" id="KW-0472">Membrane</keyword>
<keyword evidence="1" id="KW-1133">Transmembrane helix</keyword>
<gene>
    <name evidence="2" type="ORF">DY78_GL003209</name>
</gene>
<organism evidence="2 3">
    <name type="scientific">Lactiplantibacillus fabifermentans DSM 21115</name>
    <dbReference type="NCBI Taxonomy" id="1413187"/>
    <lineage>
        <taxon>Bacteria</taxon>
        <taxon>Bacillati</taxon>
        <taxon>Bacillota</taxon>
        <taxon>Bacilli</taxon>
        <taxon>Lactobacillales</taxon>
        <taxon>Lactobacillaceae</taxon>
        <taxon>Lactiplantibacillus</taxon>
    </lineage>
</organism>
<feature type="transmembrane region" description="Helical" evidence="1">
    <location>
        <begin position="29"/>
        <end position="47"/>
    </location>
</feature>
<feature type="transmembrane region" description="Helical" evidence="1">
    <location>
        <begin position="59"/>
        <end position="78"/>
    </location>
</feature>
<name>A0A0R2NP80_9LACO</name>
<evidence type="ECO:0000313" key="2">
    <source>
        <dbReference type="EMBL" id="KRO27461.1"/>
    </source>
</evidence>
<dbReference type="RefSeq" id="WP_024624435.1">
    <property type="nucleotide sequence ID" value="NZ_AYGX02000079.1"/>
</dbReference>
<comment type="caution">
    <text evidence="2">The sequence shown here is derived from an EMBL/GenBank/DDBJ whole genome shotgun (WGS) entry which is preliminary data.</text>
</comment>
<accession>A0A0R2NP80</accession>
<evidence type="ECO:0000313" key="3">
    <source>
        <dbReference type="Proteomes" id="UP000050920"/>
    </source>
</evidence>
<keyword evidence="3" id="KW-1185">Reference proteome</keyword>
<proteinExistence type="predicted"/>
<keyword evidence="1" id="KW-0812">Transmembrane</keyword>
<dbReference type="EMBL" id="AYGX02000079">
    <property type="protein sequence ID" value="KRO27461.1"/>
    <property type="molecule type" value="Genomic_DNA"/>
</dbReference>
<sequence length="82" mass="9368">MTKGIKNLSLWLMLGTGLIGPWIMRFINLEVGLAVGIVAVIAGQFYFDSRWPKSPWHQLWVLGAWIGMICVETAYFWLVSRL</sequence>
<dbReference type="AlphaFoldDB" id="A0A0R2NP80"/>